<dbReference type="InterPro" id="IPR050525">
    <property type="entry name" value="ECM_Assembly_Org"/>
</dbReference>
<comment type="caution">
    <text evidence="2">The sequence shown here is derived from an EMBL/GenBank/DDBJ whole genome shotgun (WGS) entry which is preliminary data.</text>
</comment>
<protein>
    <recommendedName>
        <fullName evidence="1">VWFA domain-containing protein</fullName>
    </recommendedName>
</protein>
<dbReference type="SMART" id="SM00327">
    <property type="entry name" value="VWA"/>
    <property type="match status" value="1"/>
</dbReference>
<keyword evidence="3" id="KW-1185">Reference proteome</keyword>
<proteinExistence type="predicted"/>
<name>A0ABQ9ESD4_TEGGR</name>
<gene>
    <name evidence="2" type="ORF">KUTeg_014498</name>
</gene>
<dbReference type="CDD" id="cd01472">
    <property type="entry name" value="vWA_collagen"/>
    <property type="match status" value="1"/>
</dbReference>
<dbReference type="PANTHER" id="PTHR24020">
    <property type="entry name" value="COLLAGEN ALPHA"/>
    <property type="match status" value="1"/>
</dbReference>
<organism evidence="2 3">
    <name type="scientific">Tegillarca granosa</name>
    <name type="common">Malaysian cockle</name>
    <name type="synonym">Anadara granosa</name>
    <dbReference type="NCBI Taxonomy" id="220873"/>
    <lineage>
        <taxon>Eukaryota</taxon>
        <taxon>Metazoa</taxon>
        <taxon>Spiralia</taxon>
        <taxon>Lophotrochozoa</taxon>
        <taxon>Mollusca</taxon>
        <taxon>Bivalvia</taxon>
        <taxon>Autobranchia</taxon>
        <taxon>Pteriomorphia</taxon>
        <taxon>Arcoida</taxon>
        <taxon>Arcoidea</taxon>
        <taxon>Arcidae</taxon>
        <taxon>Tegillarca</taxon>
    </lineage>
</organism>
<dbReference type="InterPro" id="IPR002035">
    <property type="entry name" value="VWF_A"/>
</dbReference>
<dbReference type="EMBL" id="JARBDR010000670">
    <property type="protein sequence ID" value="KAJ8307949.1"/>
    <property type="molecule type" value="Genomic_DNA"/>
</dbReference>
<dbReference type="Proteomes" id="UP001217089">
    <property type="component" value="Unassembled WGS sequence"/>
</dbReference>
<feature type="domain" description="VWFA" evidence="1">
    <location>
        <begin position="29"/>
        <end position="202"/>
    </location>
</feature>
<evidence type="ECO:0000313" key="2">
    <source>
        <dbReference type="EMBL" id="KAJ8307949.1"/>
    </source>
</evidence>
<accession>A0ABQ9ESD4</accession>
<evidence type="ECO:0000259" key="1">
    <source>
        <dbReference type="PROSITE" id="PS50234"/>
    </source>
</evidence>
<dbReference type="PANTHER" id="PTHR24020:SF20">
    <property type="entry name" value="PH DOMAIN-CONTAINING PROTEIN"/>
    <property type="match status" value="1"/>
</dbReference>
<dbReference type="InterPro" id="IPR036465">
    <property type="entry name" value="vWFA_dom_sf"/>
</dbReference>
<sequence length="304" mass="34706">MKRLKDRIRKRFRDNTEQREIECWELKADIVFVMDSSGSIGSQNFYLQKNFLVKFAEVFHIGPNDVQVSVVSFSTQVVPEFNLNTYQNVSQLVNAIKNIRYIGSSTNTDAAIRYVINNSFRSENGARPDVHKLMILLTDGQSNRPQSTIQESQRLHQTDIKSIAIGVGTGFNRHELNAIASDQSLVLTVNNYQSLENLQKDLIAVTTGDVTTCMDRFMKLNHTFIRCGYDKDDDEERCFIQCQRGYQPIIPIDGAFQCSSCTTNKFLSSHDNICEPVIKILVNQLSFSFFETVRQKSVYAIENL</sequence>
<dbReference type="Gene3D" id="3.40.50.410">
    <property type="entry name" value="von Willebrand factor, type A domain"/>
    <property type="match status" value="1"/>
</dbReference>
<evidence type="ECO:0000313" key="3">
    <source>
        <dbReference type="Proteomes" id="UP001217089"/>
    </source>
</evidence>
<dbReference type="SUPFAM" id="SSF53300">
    <property type="entry name" value="vWA-like"/>
    <property type="match status" value="1"/>
</dbReference>
<dbReference type="PROSITE" id="PS50234">
    <property type="entry name" value="VWFA"/>
    <property type="match status" value="1"/>
</dbReference>
<dbReference type="PRINTS" id="PR00453">
    <property type="entry name" value="VWFADOMAIN"/>
</dbReference>
<reference evidence="2 3" key="1">
    <citation type="submission" date="2022-12" db="EMBL/GenBank/DDBJ databases">
        <title>Chromosome-level genome of Tegillarca granosa.</title>
        <authorList>
            <person name="Kim J."/>
        </authorList>
    </citation>
    <scope>NUCLEOTIDE SEQUENCE [LARGE SCALE GENOMIC DNA]</scope>
    <source>
        <strain evidence="2">Teg-2019</strain>
        <tissue evidence="2">Adductor muscle</tissue>
    </source>
</reference>
<dbReference type="Pfam" id="PF00092">
    <property type="entry name" value="VWA"/>
    <property type="match status" value="1"/>
</dbReference>